<evidence type="ECO:0000313" key="1">
    <source>
        <dbReference type="EMBL" id="PQJ74558.1"/>
    </source>
</evidence>
<organism evidence="1 2">
    <name type="scientific">Polaribacter gangjinensis</name>
    <dbReference type="NCBI Taxonomy" id="574710"/>
    <lineage>
        <taxon>Bacteria</taxon>
        <taxon>Pseudomonadati</taxon>
        <taxon>Bacteroidota</taxon>
        <taxon>Flavobacteriia</taxon>
        <taxon>Flavobacteriales</taxon>
        <taxon>Flavobacteriaceae</taxon>
    </lineage>
</organism>
<dbReference type="EMBL" id="MSCL01000001">
    <property type="protein sequence ID" value="PQJ74558.1"/>
    <property type="molecule type" value="Genomic_DNA"/>
</dbReference>
<dbReference type="Pfam" id="PF19672">
    <property type="entry name" value="DUF6175"/>
    <property type="match status" value="1"/>
</dbReference>
<dbReference type="AlphaFoldDB" id="A0A2S7WAA6"/>
<evidence type="ECO:0000313" key="2">
    <source>
        <dbReference type="Proteomes" id="UP000237608"/>
    </source>
</evidence>
<keyword evidence="2" id="KW-1185">Reference proteome</keyword>
<reference evidence="1 2" key="1">
    <citation type="submission" date="2016-12" db="EMBL/GenBank/DDBJ databases">
        <title>Trade-off between light-utilization and light-protection in marine flavobacteria.</title>
        <authorList>
            <person name="Kumagai Y."/>
            <person name="Yoshizawa S."/>
            <person name="Kogure K."/>
            <person name="Iwasaki W."/>
        </authorList>
    </citation>
    <scope>NUCLEOTIDE SEQUENCE [LARGE SCALE GENOMIC DNA]</scope>
    <source>
        <strain evidence="1 2">KCTC 22729</strain>
    </source>
</reference>
<comment type="caution">
    <text evidence="1">The sequence shown here is derived from an EMBL/GenBank/DDBJ whole genome shotgun (WGS) entry which is preliminary data.</text>
</comment>
<protein>
    <submittedName>
        <fullName evidence="1">Uncharacterized protein</fullName>
    </submittedName>
</protein>
<sequence length="273" mass="30909">MVMPFTKSGENALELFENDFKWQSIIARVNNAFQERGFRPKDLQETINQVKKSKAISTLKNATFNVEEAIYMEARTDIIVKAFINIHSEDNNVTNSVQVSLKAIEASSRMALYDLPTSSSPPFKTTDYGYLVDRVLTEENRIEKFINGINDAFTQIITLGKAITVEIIVTEESVFKLDDERSESKFISELITEWVQSNSYKNQFRIKQDSENILSFDEVRIPLKTETGANYSVNDFARILSVAVVNICGTKDGVKAKRTRPSVSEGTIRIILP</sequence>
<gene>
    <name evidence="1" type="ORF">BTO13_04465</name>
</gene>
<proteinExistence type="predicted"/>
<dbReference type="Proteomes" id="UP000237608">
    <property type="component" value="Unassembled WGS sequence"/>
</dbReference>
<accession>A0A2S7WAA6</accession>
<dbReference type="InterPro" id="IPR046173">
    <property type="entry name" value="DUF6175"/>
</dbReference>
<name>A0A2S7WAA6_9FLAO</name>